<gene>
    <name evidence="3" type="ORF">ABA45_13110</name>
</gene>
<keyword evidence="4" id="KW-1185">Reference proteome</keyword>
<dbReference type="KEGG" id="mpq:ABA45_13110"/>
<dbReference type="PANTHER" id="PTHR34406">
    <property type="entry name" value="PROTEIN YCEI"/>
    <property type="match status" value="1"/>
</dbReference>
<sequence length="193" mass="21289">MKRLFLASAVYLALVGGAQAADHSGTYAFDKKGAHQFINFRISHLGYSWLYGRFNDFDGQFVYDAENPQNSSVSVSIDTASVDSNHAERDKHLRDEDFLYTGEYPQATFKSTGVRLDEEGEADIVGNLTLRGVTREVVLDAEIIGHGADPWGGYRMGFEAETEFRLADFGIPTNLGPASEVVTLEISVEGIRQ</sequence>
<evidence type="ECO:0000259" key="2">
    <source>
        <dbReference type="SMART" id="SM00867"/>
    </source>
</evidence>
<feature type="chain" id="PRO_5005206105" description="Lipid/polyisoprenoid-binding YceI-like domain-containing protein" evidence="1">
    <location>
        <begin position="21"/>
        <end position="193"/>
    </location>
</feature>
<dbReference type="Gene3D" id="2.40.128.110">
    <property type="entry name" value="Lipid/polyisoprenoid-binding, YceI-like"/>
    <property type="match status" value="1"/>
</dbReference>
<protein>
    <recommendedName>
        <fullName evidence="2">Lipid/polyisoprenoid-binding YceI-like domain-containing protein</fullName>
    </recommendedName>
</protein>
<dbReference type="Pfam" id="PF04264">
    <property type="entry name" value="YceI"/>
    <property type="match status" value="1"/>
</dbReference>
<organism evidence="3 4">
    <name type="scientific">Marinobacter psychrophilus</name>
    <dbReference type="NCBI Taxonomy" id="330734"/>
    <lineage>
        <taxon>Bacteria</taxon>
        <taxon>Pseudomonadati</taxon>
        <taxon>Pseudomonadota</taxon>
        <taxon>Gammaproteobacteria</taxon>
        <taxon>Pseudomonadales</taxon>
        <taxon>Marinobacteraceae</taxon>
        <taxon>Marinobacter</taxon>
    </lineage>
</organism>
<dbReference type="SUPFAM" id="SSF101874">
    <property type="entry name" value="YceI-like"/>
    <property type="match status" value="1"/>
</dbReference>
<feature type="signal peptide" evidence="1">
    <location>
        <begin position="1"/>
        <end position="20"/>
    </location>
</feature>
<dbReference type="NCBIfam" id="NF002994">
    <property type="entry name" value="PRK03757.1"/>
    <property type="match status" value="1"/>
</dbReference>
<name>A0A0H4I675_9GAMM</name>
<dbReference type="PATRIC" id="fig|330734.3.peg.2744"/>
<dbReference type="SMART" id="SM00867">
    <property type="entry name" value="YceI"/>
    <property type="match status" value="1"/>
</dbReference>
<dbReference type="RefSeq" id="WP_048386778.1">
    <property type="nucleotide sequence ID" value="NZ_CP011494.1"/>
</dbReference>
<dbReference type="AlphaFoldDB" id="A0A0H4I675"/>
<dbReference type="InterPro" id="IPR007372">
    <property type="entry name" value="Lipid/polyisoprenoid-bd_YceI"/>
</dbReference>
<proteinExistence type="predicted"/>
<dbReference type="InterPro" id="IPR036761">
    <property type="entry name" value="TTHA0802/YceI-like_sf"/>
</dbReference>
<dbReference type="Proteomes" id="UP000036406">
    <property type="component" value="Chromosome"/>
</dbReference>
<accession>A0A0H4I675</accession>
<evidence type="ECO:0000313" key="3">
    <source>
        <dbReference type="EMBL" id="AKO53238.1"/>
    </source>
</evidence>
<reference evidence="3 4" key="1">
    <citation type="submission" date="2015-05" db="EMBL/GenBank/DDBJ databases">
        <title>Complete genome of Marinobacter psychrophilus strain 20041T isolated from sea-ice of the Canadian Basin.</title>
        <authorList>
            <person name="Song L."/>
            <person name="Ren L."/>
            <person name="Yu Y."/>
            <person name="Wang X."/>
        </authorList>
    </citation>
    <scope>NUCLEOTIDE SEQUENCE [LARGE SCALE GENOMIC DNA]</scope>
    <source>
        <strain evidence="3 4">20041</strain>
    </source>
</reference>
<dbReference type="STRING" id="330734.ABA45_13110"/>
<evidence type="ECO:0000256" key="1">
    <source>
        <dbReference type="SAM" id="SignalP"/>
    </source>
</evidence>
<keyword evidence="1" id="KW-0732">Signal</keyword>
<dbReference type="PANTHER" id="PTHR34406:SF1">
    <property type="entry name" value="PROTEIN YCEI"/>
    <property type="match status" value="1"/>
</dbReference>
<evidence type="ECO:0000313" key="4">
    <source>
        <dbReference type="Proteomes" id="UP000036406"/>
    </source>
</evidence>
<dbReference type="EMBL" id="CP011494">
    <property type="protein sequence ID" value="AKO53238.1"/>
    <property type="molecule type" value="Genomic_DNA"/>
</dbReference>
<feature type="domain" description="Lipid/polyisoprenoid-binding YceI-like" evidence="2">
    <location>
        <begin position="26"/>
        <end position="191"/>
    </location>
</feature>